<keyword evidence="1" id="KW-0812">Transmembrane</keyword>
<sequence>MMQMSPAMMFGMAVFFGFGVALGLALLAGTFYFIWRFVRVIEKRSEKL</sequence>
<dbReference type="EMBL" id="JBHSHC010000040">
    <property type="protein sequence ID" value="MFC4766996.1"/>
    <property type="molecule type" value="Genomic_DNA"/>
</dbReference>
<keyword evidence="1" id="KW-1133">Transmembrane helix</keyword>
<proteinExistence type="predicted"/>
<accession>A0ABV9PXL9</accession>
<protein>
    <recommendedName>
        <fullName evidence="4">Oxaloacetate decarboxylase</fullName>
    </recommendedName>
</protein>
<keyword evidence="1" id="KW-0472">Membrane</keyword>
<organism evidence="2 3">
    <name type="scientific">Effusibacillus consociatus</name>
    <dbReference type="NCBI Taxonomy" id="1117041"/>
    <lineage>
        <taxon>Bacteria</taxon>
        <taxon>Bacillati</taxon>
        <taxon>Bacillota</taxon>
        <taxon>Bacilli</taxon>
        <taxon>Bacillales</taxon>
        <taxon>Alicyclobacillaceae</taxon>
        <taxon>Effusibacillus</taxon>
    </lineage>
</organism>
<evidence type="ECO:0000256" key="1">
    <source>
        <dbReference type="SAM" id="Phobius"/>
    </source>
</evidence>
<feature type="transmembrane region" description="Helical" evidence="1">
    <location>
        <begin position="12"/>
        <end position="35"/>
    </location>
</feature>
<dbReference type="Proteomes" id="UP001596002">
    <property type="component" value="Unassembled WGS sequence"/>
</dbReference>
<evidence type="ECO:0000313" key="3">
    <source>
        <dbReference type="Proteomes" id="UP001596002"/>
    </source>
</evidence>
<comment type="caution">
    <text evidence="2">The sequence shown here is derived from an EMBL/GenBank/DDBJ whole genome shotgun (WGS) entry which is preliminary data.</text>
</comment>
<keyword evidence="3" id="KW-1185">Reference proteome</keyword>
<evidence type="ECO:0008006" key="4">
    <source>
        <dbReference type="Google" id="ProtNLM"/>
    </source>
</evidence>
<name>A0ABV9PXL9_9BACL</name>
<evidence type="ECO:0000313" key="2">
    <source>
        <dbReference type="EMBL" id="MFC4766996.1"/>
    </source>
</evidence>
<gene>
    <name evidence="2" type="ORF">ACFO8Q_06395</name>
</gene>
<reference evidence="3" key="1">
    <citation type="journal article" date="2019" name="Int. J. Syst. Evol. Microbiol.">
        <title>The Global Catalogue of Microorganisms (GCM) 10K type strain sequencing project: providing services to taxonomists for standard genome sequencing and annotation.</title>
        <authorList>
            <consortium name="The Broad Institute Genomics Platform"/>
            <consortium name="The Broad Institute Genome Sequencing Center for Infectious Disease"/>
            <person name="Wu L."/>
            <person name="Ma J."/>
        </authorList>
    </citation>
    <scope>NUCLEOTIDE SEQUENCE [LARGE SCALE GENOMIC DNA]</scope>
    <source>
        <strain evidence="3">WYCCWR 12678</strain>
    </source>
</reference>